<sequence>MGGHGSGGAESGSGRCELSHSQSHQRPSPPARSLLRNLHATQLIVLLAMILLDGIDKNDDEQHPPKLVAEASSSSLPVARAHTPTPSLPDYEASQAQLRPTTQSYSDIQKKRTRRRRCRKYFIYVLAAYFVLTVVIGVPLIVMKTKRKSVVTSSPYPPWEDNDPLPPKTIQLGDTPLLISAAKSCNAWNVKDRPDGAIYVSELEYHVPVNGSVFLNTNITYATNTSYLNQFTGSLLVAVNDDVTVPDGVVHVTMHHTSKHLGHATNVCLMETGSGGGLYLFAPQNLSISDGLIFNITLLLPQNHTSPLNIPSLTCHLPHFQHTYQQLDPQVTFNSVVFGGAMAGVFVESLQAQSATVKASSAEIRGKFKVTTQINLETVSAPINAQIDLYNDGDGPTFMHLATGNSGINANITLHAPQTTNSTYDSDSDEDGPPPPPGAQFYSYAETFNAPLNVAVAHADDSPKASFKLRAINNLGKTRVSLDSKYEGTFDVVTMFAQADVLTWDGTQFDDNYDSDGDNDDDGSSQATSSTSSSPSTSTSSSDPDVSDGAKIRMFLPSLPTTTSTSGDSTSSAAAQPAGRCLEYDLISPSEIRGWVGVPHDRRNGSSMLVLQP</sequence>
<evidence type="ECO:0000313" key="3">
    <source>
        <dbReference type="EMBL" id="VWO97190.1"/>
    </source>
</evidence>
<name>A0A5K1JX91_9APHY</name>
<feature type="region of interest" description="Disordered" evidence="1">
    <location>
        <begin position="62"/>
        <end position="110"/>
    </location>
</feature>
<feature type="region of interest" description="Disordered" evidence="1">
    <location>
        <begin position="418"/>
        <end position="439"/>
    </location>
</feature>
<dbReference type="AlphaFoldDB" id="A0A5K1JX91"/>
<organism evidence="3">
    <name type="scientific">Ganoderma boninense</name>
    <dbReference type="NCBI Taxonomy" id="34458"/>
    <lineage>
        <taxon>Eukaryota</taxon>
        <taxon>Fungi</taxon>
        <taxon>Dikarya</taxon>
        <taxon>Basidiomycota</taxon>
        <taxon>Agaricomycotina</taxon>
        <taxon>Agaricomycetes</taxon>
        <taxon>Polyporales</taxon>
        <taxon>Polyporaceae</taxon>
        <taxon>Ganoderma</taxon>
    </lineage>
</organism>
<accession>A0A5K1JX91</accession>
<gene>
    <name evidence="3" type="primary">Q8TG24</name>
</gene>
<protein>
    <submittedName>
        <fullName evidence="3">Sulfate adenylyltransferase (Sulfate adenylate transferase) (SAT))</fullName>
        <ecNumber evidence="3">2.7.7.4</ecNumber>
    </submittedName>
</protein>
<feature type="compositionally biased region" description="Low complexity" evidence="1">
    <location>
        <begin position="561"/>
        <end position="575"/>
    </location>
</feature>
<proteinExistence type="predicted"/>
<feature type="compositionally biased region" description="Polar residues" evidence="1">
    <location>
        <begin position="94"/>
        <end position="107"/>
    </location>
</feature>
<dbReference type="EC" id="2.7.7.4" evidence="3"/>
<dbReference type="GO" id="GO:0004781">
    <property type="term" value="F:sulfate adenylyltransferase (ATP) activity"/>
    <property type="evidence" value="ECO:0007669"/>
    <property type="project" value="UniProtKB-EC"/>
</dbReference>
<feature type="compositionally biased region" description="Acidic residues" evidence="1">
    <location>
        <begin position="511"/>
        <end position="523"/>
    </location>
</feature>
<keyword evidence="2" id="KW-0472">Membrane</keyword>
<keyword evidence="3" id="KW-0808">Transferase</keyword>
<keyword evidence="3" id="KW-0548">Nucleotidyltransferase</keyword>
<feature type="transmembrane region" description="Helical" evidence="2">
    <location>
        <begin position="121"/>
        <end position="142"/>
    </location>
</feature>
<feature type="compositionally biased region" description="Low complexity" evidence="1">
    <location>
        <begin position="524"/>
        <end position="544"/>
    </location>
</feature>
<evidence type="ECO:0000256" key="1">
    <source>
        <dbReference type="SAM" id="MobiDB-lite"/>
    </source>
</evidence>
<keyword evidence="2" id="KW-0812">Transmembrane</keyword>
<feature type="region of interest" description="Disordered" evidence="1">
    <location>
        <begin position="1"/>
        <end position="32"/>
    </location>
</feature>
<dbReference type="EMBL" id="LR726184">
    <property type="protein sequence ID" value="VWO97190.1"/>
    <property type="molecule type" value="Genomic_DNA"/>
</dbReference>
<reference evidence="3" key="1">
    <citation type="submission" date="2019-10" db="EMBL/GenBank/DDBJ databases">
        <authorList>
            <person name="Nor Muhammad N."/>
        </authorList>
    </citation>
    <scope>NUCLEOTIDE SEQUENCE</scope>
</reference>
<keyword evidence="2" id="KW-1133">Transmembrane helix</keyword>
<evidence type="ECO:0000256" key="2">
    <source>
        <dbReference type="SAM" id="Phobius"/>
    </source>
</evidence>
<feature type="region of interest" description="Disordered" evidence="1">
    <location>
        <begin position="511"/>
        <end position="578"/>
    </location>
</feature>
<feature type="compositionally biased region" description="Gly residues" evidence="1">
    <location>
        <begin position="1"/>
        <end position="11"/>
    </location>
</feature>